<feature type="transmembrane region" description="Helical" evidence="6">
    <location>
        <begin position="55"/>
        <end position="74"/>
    </location>
</feature>
<feature type="transmembrane region" description="Helical" evidence="6">
    <location>
        <begin position="377"/>
        <end position="401"/>
    </location>
</feature>
<evidence type="ECO:0000313" key="9">
    <source>
        <dbReference type="Proteomes" id="UP000324241"/>
    </source>
</evidence>
<evidence type="ECO:0000256" key="6">
    <source>
        <dbReference type="SAM" id="Phobius"/>
    </source>
</evidence>
<proteinExistence type="predicted"/>
<dbReference type="InterPro" id="IPR036259">
    <property type="entry name" value="MFS_trans_sf"/>
</dbReference>
<dbReference type="Pfam" id="PF07690">
    <property type="entry name" value="MFS_1"/>
    <property type="match status" value="1"/>
</dbReference>
<keyword evidence="3 6" id="KW-0812">Transmembrane</keyword>
<evidence type="ECO:0000256" key="4">
    <source>
        <dbReference type="ARBA" id="ARBA00022989"/>
    </source>
</evidence>
<comment type="subcellular location">
    <subcellularLocation>
        <location evidence="1">Membrane</location>
        <topology evidence="1">Multi-pass membrane protein</topology>
    </subcellularLocation>
</comment>
<dbReference type="Proteomes" id="UP000324241">
    <property type="component" value="Unassembled WGS sequence"/>
</dbReference>
<evidence type="ECO:0000256" key="5">
    <source>
        <dbReference type="ARBA" id="ARBA00023136"/>
    </source>
</evidence>
<feature type="transmembrane region" description="Helical" evidence="6">
    <location>
        <begin position="304"/>
        <end position="325"/>
    </location>
</feature>
<reference evidence="8 9" key="1">
    <citation type="submission" date="2019-08" db="EMBL/GenBank/DDBJ databases">
        <title>The genome sequence of a newly discovered highly antifungal drug resistant Aspergillus species, Aspergillus tanneri NIH 1004.</title>
        <authorList>
            <person name="Mounaud S."/>
            <person name="Singh I."/>
            <person name="Joardar V."/>
            <person name="Pakala S."/>
            <person name="Pakala S."/>
            <person name="Venepally P."/>
            <person name="Chung J.K."/>
            <person name="Losada L."/>
            <person name="Nierman W.C."/>
        </authorList>
    </citation>
    <scope>NUCLEOTIDE SEQUENCE [LARGE SCALE GENOMIC DNA]</scope>
    <source>
        <strain evidence="8 9">NIH1004</strain>
    </source>
</reference>
<dbReference type="Gene3D" id="1.20.1250.20">
    <property type="entry name" value="MFS general substrate transporter like domains"/>
    <property type="match status" value="1"/>
</dbReference>
<evidence type="ECO:0000259" key="7">
    <source>
        <dbReference type="PROSITE" id="PS50850"/>
    </source>
</evidence>
<feature type="transmembrane region" description="Helical" evidence="6">
    <location>
        <begin position="86"/>
        <end position="106"/>
    </location>
</feature>
<keyword evidence="5 6" id="KW-0472">Membrane</keyword>
<evidence type="ECO:0000256" key="2">
    <source>
        <dbReference type="ARBA" id="ARBA00022448"/>
    </source>
</evidence>
<dbReference type="OrthoDB" id="5086884at2759"/>
<name>A0A5M9MEI9_9EURO</name>
<dbReference type="VEuPathDB" id="FungiDB:EYZ11_011837"/>
<feature type="domain" description="Major facilitator superfamily (MFS) profile" evidence="7">
    <location>
        <begin position="1"/>
        <end position="406"/>
    </location>
</feature>
<evidence type="ECO:0000256" key="3">
    <source>
        <dbReference type="ARBA" id="ARBA00022692"/>
    </source>
</evidence>
<dbReference type="AlphaFoldDB" id="A0A5M9MEI9"/>
<comment type="caution">
    <text evidence="8">The sequence shown here is derived from an EMBL/GenBank/DDBJ whole genome shotgun (WGS) entry which is preliminary data.</text>
</comment>
<keyword evidence="4 6" id="KW-1133">Transmembrane helix</keyword>
<feature type="transmembrane region" description="Helical" evidence="6">
    <location>
        <begin position="118"/>
        <end position="139"/>
    </location>
</feature>
<dbReference type="PANTHER" id="PTHR23506:SF23">
    <property type="entry name" value="GH10249P"/>
    <property type="match status" value="1"/>
</dbReference>
<feature type="transmembrane region" description="Helical" evidence="6">
    <location>
        <begin position="146"/>
        <end position="166"/>
    </location>
</feature>
<protein>
    <recommendedName>
        <fullName evidence="7">Major facilitator superfamily (MFS) profile domain-containing protein</fullName>
    </recommendedName>
</protein>
<accession>A0A5M9MEI9</accession>
<dbReference type="RefSeq" id="XP_033423231.1">
    <property type="nucleotide sequence ID" value="XM_033575213.1"/>
</dbReference>
<dbReference type="PANTHER" id="PTHR23506">
    <property type="entry name" value="GH10249P"/>
    <property type="match status" value="1"/>
</dbReference>
<dbReference type="EMBL" id="QUQM01000005">
    <property type="protein sequence ID" value="KAA8643870.1"/>
    <property type="molecule type" value="Genomic_DNA"/>
</dbReference>
<evidence type="ECO:0000313" key="8">
    <source>
        <dbReference type="EMBL" id="KAA8643870.1"/>
    </source>
</evidence>
<dbReference type="GeneID" id="54333346"/>
<keyword evidence="2" id="KW-0813">Transport</keyword>
<sequence>MMLPKWRSSTAFVTVVVCVAVFTDIFLYGLVVPMLPFALADRLGLAEGDIQRWNSILLAVYGASILLGSLLFGWVGDRTKTKQLPFMLGLGLSTAIVFTIGFSLLLDTVGSERIGRAVGFTSMSLSLGLFGGPIVGGFVYDMAGYFAVFVPAFALIMLEVVLSLLLQPPSRSLECLETPVQRDEQSPLLPATGPPDKQTSPTLVILLRSPRFLVAMVGMCMLNTFMTAFEAVLPVYLHELCDYDSSQVAIVFLSNTLPMVLSPLSGNVVDKVGPFWPAVAGFALAAPSMMLLSLIQHNTVLCSLLLRLFLFLFGCGISMAMPAMMTEISMATKAVEKRYPGIFGSQGAYSQAYGLSNAAFAGGTLAGPLYAGYLREWAGWTAMSLSLGGLSVVMVILVVVFTGRKEDKVAEEV</sequence>
<feature type="transmembrane region" description="Helical" evidence="6">
    <location>
        <begin position="275"/>
        <end position="295"/>
    </location>
</feature>
<evidence type="ECO:0000256" key="1">
    <source>
        <dbReference type="ARBA" id="ARBA00004141"/>
    </source>
</evidence>
<dbReference type="PROSITE" id="PS50850">
    <property type="entry name" value="MFS"/>
    <property type="match status" value="1"/>
</dbReference>
<organism evidence="8 9">
    <name type="scientific">Aspergillus tanneri</name>
    <dbReference type="NCBI Taxonomy" id="1220188"/>
    <lineage>
        <taxon>Eukaryota</taxon>
        <taxon>Fungi</taxon>
        <taxon>Dikarya</taxon>
        <taxon>Ascomycota</taxon>
        <taxon>Pezizomycotina</taxon>
        <taxon>Eurotiomycetes</taxon>
        <taxon>Eurotiomycetidae</taxon>
        <taxon>Eurotiales</taxon>
        <taxon>Aspergillaceae</taxon>
        <taxon>Aspergillus</taxon>
        <taxon>Aspergillus subgen. Circumdati</taxon>
    </lineage>
</organism>
<dbReference type="GO" id="GO:0016020">
    <property type="term" value="C:membrane"/>
    <property type="evidence" value="ECO:0007669"/>
    <property type="project" value="UniProtKB-SubCell"/>
</dbReference>
<gene>
    <name evidence="8" type="ORF">ATNIH1004_010645</name>
</gene>
<dbReference type="InterPro" id="IPR011701">
    <property type="entry name" value="MFS"/>
</dbReference>
<dbReference type="InterPro" id="IPR050930">
    <property type="entry name" value="MFS_Vesicular_Transporter"/>
</dbReference>
<dbReference type="SUPFAM" id="SSF103473">
    <property type="entry name" value="MFS general substrate transporter"/>
    <property type="match status" value="1"/>
</dbReference>
<feature type="transmembrane region" description="Helical" evidence="6">
    <location>
        <begin position="212"/>
        <end position="236"/>
    </location>
</feature>
<feature type="transmembrane region" description="Helical" evidence="6">
    <location>
        <begin position="12"/>
        <end position="35"/>
    </location>
</feature>
<dbReference type="InterPro" id="IPR020846">
    <property type="entry name" value="MFS_dom"/>
</dbReference>
<dbReference type="GO" id="GO:0022857">
    <property type="term" value="F:transmembrane transporter activity"/>
    <property type="evidence" value="ECO:0007669"/>
    <property type="project" value="InterPro"/>
</dbReference>